<dbReference type="OrthoDB" id="6779452at2759"/>
<evidence type="ECO:0000256" key="1">
    <source>
        <dbReference type="SAM" id="Phobius"/>
    </source>
</evidence>
<reference evidence="2" key="1">
    <citation type="submission" date="2019-08" db="EMBL/GenBank/DDBJ databases">
        <title>The genome of the North American firefly Photinus pyralis.</title>
        <authorList>
            <consortium name="Photinus pyralis genome working group"/>
            <person name="Fallon T.R."/>
            <person name="Sander Lower S.E."/>
            <person name="Weng J.-K."/>
        </authorList>
    </citation>
    <scope>NUCLEOTIDE SEQUENCE</scope>
    <source>
        <strain evidence="2">TRF0915ILg1</strain>
        <tissue evidence="2">Whole body</tissue>
    </source>
</reference>
<evidence type="ECO:0000313" key="2">
    <source>
        <dbReference type="EMBL" id="KAF2890982.1"/>
    </source>
</evidence>
<gene>
    <name evidence="2" type="ORF">ILUMI_15191</name>
</gene>
<sequence>MNDSHLPIRQQLKEILFRYRATSLACGRSPAELYLKRQIRTRLDALIPSKSNTSINQRTKVQGVRQLAIGERVQVRWYPHNKKPIWRFGEVAKILGQLHYIILHDDGFNIKRHINQIRRTEVQKKEKKRVSFSEDAPKHDPTSYFDVPPELMTMVPYTPHRVGNQDVIVDPEEQPAKKIYIYIYITFYIKILFKIIATEFASFHYFS</sequence>
<keyword evidence="1" id="KW-1133">Transmembrane helix</keyword>
<name>A0A8K0G733_IGNLU</name>
<proteinExistence type="predicted"/>
<keyword evidence="1" id="KW-0812">Transmembrane</keyword>
<feature type="transmembrane region" description="Helical" evidence="1">
    <location>
        <begin position="179"/>
        <end position="197"/>
    </location>
</feature>
<keyword evidence="3" id="KW-1185">Reference proteome</keyword>
<organism evidence="2 3">
    <name type="scientific">Ignelater luminosus</name>
    <name type="common">Cucubano</name>
    <name type="synonym">Pyrophorus luminosus</name>
    <dbReference type="NCBI Taxonomy" id="2038154"/>
    <lineage>
        <taxon>Eukaryota</taxon>
        <taxon>Metazoa</taxon>
        <taxon>Ecdysozoa</taxon>
        <taxon>Arthropoda</taxon>
        <taxon>Hexapoda</taxon>
        <taxon>Insecta</taxon>
        <taxon>Pterygota</taxon>
        <taxon>Neoptera</taxon>
        <taxon>Endopterygota</taxon>
        <taxon>Coleoptera</taxon>
        <taxon>Polyphaga</taxon>
        <taxon>Elateriformia</taxon>
        <taxon>Elateroidea</taxon>
        <taxon>Elateridae</taxon>
        <taxon>Agrypninae</taxon>
        <taxon>Pyrophorini</taxon>
        <taxon>Ignelater</taxon>
    </lineage>
</organism>
<comment type="caution">
    <text evidence="2">The sequence shown here is derived from an EMBL/GenBank/DDBJ whole genome shotgun (WGS) entry which is preliminary data.</text>
</comment>
<keyword evidence="1" id="KW-0472">Membrane</keyword>
<accession>A0A8K0G733</accession>
<dbReference type="Proteomes" id="UP000801492">
    <property type="component" value="Unassembled WGS sequence"/>
</dbReference>
<dbReference type="AlphaFoldDB" id="A0A8K0G733"/>
<dbReference type="EMBL" id="VTPC01042241">
    <property type="protein sequence ID" value="KAF2890982.1"/>
    <property type="molecule type" value="Genomic_DNA"/>
</dbReference>
<evidence type="ECO:0000313" key="3">
    <source>
        <dbReference type="Proteomes" id="UP000801492"/>
    </source>
</evidence>
<protein>
    <submittedName>
        <fullName evidence="2">Uncharacterized protein</fullName>
    </submittedName>
</protein>